<comment type="caution">
    <text evidence="1">The sequence shown here is derived from an EMBL/GenBank/DDBJ whole genome shotgun (WGS) entry which is preliminary data.</text>
</comment>
<name>A0A7W7XYD6_9GAMM</name>
<dbReference type="EMBL" id="JACHHX010000001">
    <property type="protein sequence ID" value="MBB5014392.1"/>
    <property type="molecule type" value="Genomic_DNA"/>
</dbReference>
<evidence type="ECO:0000313" key="1">
    <source>
        <dbReference type="EMBL" id="MBB5014392.1"/>
    </source>
</evidence>
<keyword evidence="2" id="KW-1185">Reference proteome</keyword>
<proteinExistence type="predicted"/>
<dbReference type="Proteomes" id="UP000519004">
    <property type="component" value="Unassembled WGS sequence"/>
</dbReference>
<sequence length="53" mass="6557">MRWKVFEGAMHVDLLIDFFKRLVKDSDRKVFLLQKSPDRVRRYFMHEPLRYAA</sequence>
<evidence type="ECO:0000313" key="2">
    <source>
        <dbReference type="Proteomes" id="UP000519004"/>
    </source>
</evidence>
<accession>A0A7W7XYD6</accession>
<reference evidence="1 2" key="1">
    <citation type="submission" date="2020-08" db="EMBL/GenBank/DDBJ databases">
        <title>Genomic Encyclopedia of Type Strains, Phase IV (KMG-IV): sequencing the most valuable type-strain genomes for metagenomic binning, comparative biology and taxonomic classification.</title>
        <authorList>
            <person name="Goeker M."/>
        </authorList>
    </citation>
    <scope>NUCLEOTIDE SEQUENCE [LARGE SCALE GENOMIC DNA]</scope>
    <source>
        <strain evidence="1 2">DSM 25897</strain>
    </source>
</reference>
<protein>
    <submittedName>
        <fullName evidence="1">Uncharacterized protein</fullName>
    </submittedName>
</protein>
<organism evidence="1 2">
    <name type="scientific">Rehaibacterium terrae</name>
    <dbReference type="NCBI Taxonomy" id="1341696"/>
    <lineage>
        <taxon>Bacteria</taxon>
        <taxon>Pseudomonadati</taxon>
        <taxon>Pseudomonadota</taxon>
        <taxon>Gammaproteobacteria</taxon>
        <taxon>Lysobacterales</taxon>
        <taxon>Lysobacteraceae</taxon>
        <taxon>Rehaibacterium</taxon>
    </lineage>
</organism>
<gene>
    <name evidence="1" type="ORF">HNQ58_000263</name>
</gene>
<dbReference type="AlphaFoldDB" id="A0A7W7XYD6"/>